<organism evidence="8 9">
    <name type="scientific">Nocardioides psychrotolerans</name>
    <dbReference type="NCBI Taxonomy" id="1005945"/>
    <lineage>
        <taxon>Bacteria</taxon>
        <taxon>Bacillati</taxon>
        <taxon>Actinomycetota</taxon>
        <taxon>Actinomycetes</taxon>
        <taxon>Propionibacteriales</taxon>
        <taxon>Nocardioidaceae</taxon>
        <taxon>Nocardioides</taxon>
    </lineage>
</organism>
<dbReference type="PRINTS" id="PR00385">
    <property type="entry name" value="P450"/>
</dbReference>
<keyword evidence="4 7" id="KW-0560">Oxidoreductase</keyword>
<keyword evidence="6 7" id="KW-0503">Monooxygenase</keyword>
<dbReference type="GO" id="GO:0008395">
    <property type="term" value="F:steroid hydroxylase activity"/>
    <property type="evidence" value="ECO:0007669"/>
    <property type="project" value="TreeGrafter"/>
</dbReference>
<accession>A0A1I3DPX3</accession>
<protein>
    <recommendedName>
        <fullName evidence="10">Cytochrome P450</fullName>
    </recommendedName>
</protein>
<dbReference type="RefSeq" id="WP_091110790.1">
    <property type="nucleotide sequence ID" value="NZ_BKAF01000049.1"/>
</dbReference>
<dbReference type="FunFam" id="1.10.630.10:FF:000018">
    <property type="entry name" value="Cytochrome P450 monooxygenase"/>
    <property type="match status" value="1"/>
</dbReference>
<dbReference type="InterPro" id="IPR017972">
    <property type="entry name" value="Cyt_P450_CS"/>
</dbReference>
<evidence type="ECO:0000256" key="7">
    <source>
        <dbReference type="RuleBase" id="RU000461"/>
    </source>
</evidence>
<dbReference type="InterPro" id="IPR002397">
    <property type="entry name" value="Cyt_P450_B"/>
</dbReference>
<comment type="similarity">
    <text evidence="1 7">Belongs to the cytochrome P450 family.</text>
</comment>
<evidence type="ECO:0000256" key="4">
    <source>
        <dbReference type="ARBA" id="ARBA00023002"/>
    </source>
</evidence>
<dbReference type="GO" id="GO:0020037">
    <property type="term" value="F:heme binding"/>
    <property type="evidence" value="ECO:0007669"/>
    <property type="project" value="InterPro"/>
</dbReference>
<dbReference type="GO" id="GO:0006707">
    <property type="term" value="P:cholesterol catabolic process"/>
    <property type="evidence" value="ECO:0007669"/>
    <property type="project" value="TreeGrafter"/>
</dbReference>
<dbReference type="SUPFAM" id="SSF48264">
    <property type="entry name" value="Cytochrome P450"/>
    <property type="match status" value="1"/>
</dbReference>
<keyword evidence="2 7" id="KW-0349">Heme</keyword>
<dbReference type="Proteomes" id="UP000198649">
    <property type="component" value="Unassembled WGS sequence"/>
</dbReference>
<evidence type="ECO:0000256" key="2">
    <source>
        <dbReference type="ARBA" id="ARBA00022617"/>
    </source>
</evidence>
<dbReference type="InterPro" id="IPR001128">
    <property type="entry name" value="Cyt_P450"/>
</dbReference>
<dbReference type="PRINTS" id="PR00359">
    <property type="entry name" value="BP450"/>
</dbReference>
<reference evidence="8 9" key="1">
    <citation type="submission" date="2016-10" db="EMBL/GenBank/DDBJ databases">
        <authorList>
            <person name="de Groot N.N."/>
        </authorList>
    </citation>
    <scope>NUCLEOTIDE SEQUENCE [LARGE SCALE GENOMIC DNA]</scope>
    <source>
        <strain evidence="8 9">CGMCC 1.11156</strain>
    </source>
</reference>
<dbReference type="CDD" id="cd20625">
    <property type="entry name" value="CYP164-like"/>
    <property type="match status" value="1"/>
</dbReference>
<evidence type="ECO:0000256" key="3">
    <source>
        <dbReference type="ARBA" id="ARBA00022723"/>
    </source>
</evidence>
<evidence type="ECO:0000313" key="9">
    <source>
        <dbReference type="Proteomes" id="UP000198649"/>
    </source>
</evidence>
<dbReference type="PANTHER" id="PTHR46696">
    <property type="entry name" value="P450, PUTATIVE (EUROFUNG)-RELATED"/>
    <property type="match status" value="1"/>
</dbReference>
<dbReference type="GO" id="GO:0036199">
    <property type="term" value="F:cholest-4-en-3-one 26-monooxygenase activity"/>
    <property type="evidence" value="ECO:0007669"/>
    <property type="project" value="TreeGrafter"/>
</dbReference>
<dbReference type="OrthoDB" id="502624at2"/>
<dbReference type="PANTHER" id="PTHR46696:SF4">
    <property type="entry name" value="BIOTIN BIOSYNTHESIS CYTOCHROME P450"/>
    <property type="match status" value="1"/>
</dbReference>
<gene>
    <name evidence="8" type="ORF">SAMN05216561_10330</name>
</gene>
<dbReference type="PROSITE" id="PS00086">
    <property type="entry name" value="CYTOCHROME_P450"/>
    <property type="match status" value="1"/>
</dbReference>
<evidence type="ECO:0000256" key="6">
    <source>
        <dbReference type="ARBA" id="ARBA00023033"/>
    </source>
</evidence>
<sequence length="451" mass="48582">MLIGTPRRPVPRPTDRLRPLVRWGLNHALPKRVIAGAARKGDLHAQLIVATSTSSEAPLALFERIRAEGPLQRSKFAFVTASLPVVREVLGNADVRAGVEIANGSGPLGRLGAWAAETTPIGPLTPPSLLVTEPPDHTRMRKLVTRVFTVKAVNGLRERTEQIADDLLDSLASAAARPGAGQVDLVEAYCALLPVTVIAEVLGVPEADRGKILEFGTGAAPSLDLGLSWSEFRAVESALSRFEEWLTDHIELKRREPGDDLLSKLVAARDEDGVALTDAELKATAGLVLAAGFETTVNLLGNGIALLHDHPDQLALLRREPARWPSAVEEVLRLDPPVLLTGRTVVRDTEIAGVQVPRGAVVTVLLAAANRDPDVFTDPDTFDVTRPNAAEHVSFSGGRHFCLGAALARMEGEVGLRRLFDRYPDLRLQPGARRRDTRILRGFATLPATLA</sequence>
<evidence type="ECO:0000256" key="1">
    <source>
        <dbReference type="ARBA" id="ARBA00010617"/>
    </source>
</evidence>
<evidence type="ECO:0000313" key="8">
    <source>
        <dbReference type="EMBL" id="SFH88785.1"/>
    </source>
</evidence>
<dbReference type="InterPro" id="IPR036396">
    <property type="entry name" value="Cyt_P450_sf"/>
</dbReference>
<dbReference type="Pfam" id="PF00067">
    <property type="entry name" value="p450"/>
    <property type="match status" value="2"/>
</dbReference>
<keyword evidence="5 7" id="KW-0408">Iron</keyword>
<dbReference type="Gene3D" id="1.10.630.10">
    <property type="entry name" value="Cytochrome P450"/>
    <property type="match status" value="1"/>
</dbReference>
<evidence type="ECO:0008006" key="10">
    <source>
        <dbReference type="Google" id="ProtNLM"/>
    </source>
</evidence>
<keyword evidence="3 7" id="KW-0479">Metal-binding</keyword>
<name>A0A1I3DPX3_9ACTN</name>
<dbReference type="AlphaFoldDB" id="A0A1I3DPX3"/>
<dbReference type="STRING" id="1005945.SAMN05216561_10330"/>
<keyword evidence="9" id="KW-1185">Reference proteome</keyword>
<proteinExistence type="inferred from homology"/>
<dbReference type="EMBL" id="FOQG01000003">
    <property type="protein sequence ID" value="SFH88785.1"/>
    <property type="molecule type" value="Genomic_DNA"/>
</dbReference>
<dbReference type="GO" id="GO:0005506">
    <property type="term" value="F:iron ion binding"/>
    <property type="evidence" value="ECO:0007669"/>
    <property type="project" value="InterPro"/>
</dbReference>
<evidence type="ECO:0000256" key="5">
    <source>
        <dbReference type="ARBA" id="ARBA00023004"/>
    </source>
</evidence>